<sequence>MLAPRNVIVDAFNAGLSISEPLTSLKAIYGNKPSLRRSFRRSSKTSGIAEMGWTREAESEAQLQVLRKTSMKSKAYLTMKTE</sequence>
<evidence type="ECO:0000313" key="2">
    <source>
        <dbReference type="Proteomes" id="UP000595437"/>
    </source>
</evidence>
<dbReference type="AlphaFoldDB" id="A0A7T8QWN8"/>
<accession>A0A7T8QWN8</accession>
<evidence type="ECO:0000313" key="1">
    <source>
        <dbReference type="EMBL" id="QQP57904.1"/>
    </source>
</evidence>
<proteinExistence type="predicted"/>
<reference evidence="2" key="1">
    <citation type="submission" date="2021-01" db="EMBL/GenBank/DDBJ databases">
        <title>Caligus Genome Assembly.</title>
        <authorList>
            <person name="Gallardo-Escarate C."/>
        </authorList>
    </citation>
    <scope>NUCLEOTIDE SEQUENCE [LARGE SCALE GENOMIC DNA]</scope>
</reference>
<dbReference type="Proteomes" id="UP000595437">
    <property type="component" value="Chromosome 2"/>
</dbReference>
<protein>
    <submittedName>
        <fullName evidence="1">Uncharacterized protein</fullName>
    </submittedName>
</protein>
<gene>
    <name evidence="1" type="ORF">FKW44_003056</name>
</gene>
<keyword evidence="2" id="KW-1185">Reference proteome</keyword>
<dbReference type="EMBL" id="CP045891">
    <property type="protein sequence ID" value="QQP57904.1"/>
    <property type="molecule type" value="Genomic_DNA"/>
</dbReference>
<name>A0A7T8QWN8_CALRO</name>
<organism evidence="1 2">
    <name type="scientific">Caligus rogercresseyi</name>
    <name type="common">Sea louse</name>
    <dbReference type="NCBI Taxonomy" id="217165"/>
    <lineage>
        <taxon>Eukaryota</taxon>
        <taxon>Metazoa</taxon>
        <taxon>Ecdysozoa</taxon>
        <taxon>Arthropoda</taxon>
        <taxon>Crustacea</taxon>
        <taxon>Multicrustacea</taxon>
        <taxon>Hexanauplia</taxon>
        <taxon>Copepoda</taxon>
        <taxon>Siphonostomatoida</taxon>
        <taxon>Caligidae</taxon>
        <taxon>Caligus</taxon>
    </lineage>
</organism>